<evidence type="ECO:0000313" key="2">
    <source>
        <dbReference type="Proteomes" id="UP000012073"/>
    </source>
</evidence>
<organism evidence="1 2">
    <name type="scientific">Chondrus crispus</name>
    <name type="common">Carrageen Irish moss</name>
    <name type="synonym">Polymorpha crispa</name>
    <dbReference type="NCBI Taxonomy" id="2769"/>
    <lineage>
        <taxon>Eukaryota</taxon>
        <taxon>Rhodophyta</taxon>
        <taxon>Florideophyceae</taxon>
        <taxon>Rhodymeniophycidae</taxon>
        <taxon>Gigartinales</taxon>
        <taxon>Gigartinaceae</taxon>
        <taxon>Chondrus</taxon>
    </lineage>
</organism>
<sequence length="26" mass="3118">MEFGEICMSFPVVFRNVWKRSLSEQP</sequence>
<gene>
    <name evidence="1" type="ORF">CHC_T00002155001</name>
</gene>
<reference evidence="2" key="1">
    <citation type="journal article" date="2013" name="Proc. Natl. Acad. Sci. U.S.A.">
        <title>Genome structure and metabolic features in the red seaweed Chondrus crispus shed light on evolution of the Archaeplastida.</title>
        <authorList>
            <person name="Collen J."/>
            <person name="Porcel B."/>
            <person name="Carre W."/>
            <person name="Ball S.G."/>
            <person name="Chaparro C."/>
            <person name="Tonon T."/>
            <person name="Barbeyron T."/>
            <person name="Michel G."/>
            <person name="Noel B."/>
            <person name="Valentin K."/>
            <person name="Elias M."/>
            <person name="Artiguenave F."/>
            <person name="Arun A."/>
            <person name="Aury J.M."/>
            <person name="Barbosa-Neto J.F."/>
            <person name="Bothwell J.H."/>
            <person name="Bouget F.Y."/>
            <person name="Brillet L."/>
            <person name="Cabello-Hurtado F."/>
            <person name="Capella-Gutierrez S."/>
            <person name="Charrier B."/>
            <person name="Cladiere L."/>
            <person name="Cock J.M."/>
            <person name="Coelho S.M."/>
            <person name="Colleoni C."/>
            <person name="Czjzek M."/>
            <person name="Da Silva C."/>
            <person name="Delage L."/>
            <person name="Denoeud F."/>
            <person name="Deschamps P."/>
            <person name="Dittami S.M."/>
            <person name="Gabaldon T."/>
            <person name="Gachon C.M."/>
            <person name="Groisillier A."/>
            <person name="Herve C."/>
            <person name="Jabbari K."/>
            <person name="Katinka M."/>
            <person name="Kloareg B."/>
            <person name="Kowalczyk N."/>
            <person name="Labadie K."/>
            <person name="Leblanc C."/>
            <person name="Lopez P.J."/>
            <person name="McLachlan D.H."/>
            <person name="Meslet-Cladiere L."/>
            <person name="Moustafa A."/>
            <person name="Nehr Z."/>
            <person name="Nyvall Collen P."/>
            <person name="Panaud O."/>
            <person name="Partensky F."/>
            <person name="Poulain J."/>
            <person name="Rensing S.A."/>
            <person name="Rousvoal S."/>
            <person name="Samson G."/>
            <person name="Symeonidi A."/>
            <person name="Weissenbach J."/>
            <person name="Zambounis A."/>
            <person name="Wincker P."/>
            <person name="Boyen C."/>
        </authorList>
    </citation>
    <scope>NUCLEOTIDE SEQUENCE [LARGE SCALE GENOMIC DNA]</scope>
    <source>
        <strain evidence="2">cv. Stackhouse</strain>
    </source>
</reference>
<evidence type="ECO:0000313" key="1">
    <source>
        <dbReference type="EMBL" id="CDF33620.1"/>
    </source>
</evidence>
<keyword evidence="2" id="KW-1185">Reference proteome</keyword>
<accession>R7Q817</accession>
<proteinExistence type="predicted"/>
<dbReference type="KEGG" id="ccp:CHC_T00002155001"/>
<dbReference type="Proteomes" id="UP000012073">
    <property type="component" value="Unassembled WGS sequence"/>
</dbReference>
<dbReference type="EMBL" id="HG001651">
    <property type="protein sequence ID" value="CDF33620.1"/>
    <property type="molecule type" value="Genomic_DNA"/>
</dbReference>
<protein>
    <submittedName>
        <fullName evidence="1">Uncharacterized protein</fullName>
    </submittedName>
</protein>
<dbReference type="GeneID" id="17321150"/>
<dbReference type="AlphaFoldDB" id="R7Q817"/>
<dbReference type="Gramene" id="CDF33620">
    <property type="protein sequence ID" value="CDF33620"/>
    <property type="gene ID" value="CHC_T00002155001"/>
</dbReference>
<dbReference type="RefSeq" id="XP_005713423.1">
    <property type="nucleotide sequence ID" value="XM_005713366.1"/>
</dbReference>
<name>R7Q817_CHOCR</name>